<dbReference type="STRING" id="5627.A0A1C7LWG9"/>
<sequence length="201" mass="22913">MGRSLMQRAFVRPSLAEGFEAVAIIRSFAAVEQLVARLSPPISLLKFPRTAHILNLGSASSDDIVSSMPLFPDGTNVVITEKVDGANMGFSLSADRSQILVQNRSHYINPTSHEQFKKLGLWLDRRRDDLHRVLDRDPYFPQHYILYEEWLAATHSMEHTWHPDWFMAFDLYDRSSGQWMDRTTLETLLLDTGIHIGACLA</sequence>
<dbReference type="Gene3D" id="3.30.470.30">
    <property type="entry name" value="DNA ligase/mRNA capping enzyme"/>
    <property type="match status" value="1"/>
</dbReference>
<evidence type="ECO:0000313" key="3">
    <source>
        <dbReference type="Proteomes" id="UP000092993"/>
    </source>
</evidence>
<dbReference type="InterPro" id="IPR052732">
    <property type="entry name" value="Cell-binding_unc_protein"/>
</dbReference>
<dbReference type="AlphaFoldDB" id="A0A1C7LWG9"/>
<dbReference type="Proteomes" id="UP000092993">
    <property type="component" value="Unassembled WGS sequence"/>
</dbReference>
<proteinExistence type="predicted"/>
<keyword evidence="3" id="KW-1185">Reference proteome</keyword>
<evidence type="ECO:0000313" key="2">
    <source>
        <dbReference type="EMBL" id="OBZ68566.1"/>
    </source>
</evidence>
<dbReference type="SUPFAM" id="SSF56091">
    <property type="entry name" value="DNA ligase/mRNA capping enzyme, catalytic domain"/>
    <property type="match status" value="1"/>
</dbReference>
<dbReference type="PANTHER" id="PTHR43883:SF1">
    <property type="entry name" value="GLUCONOKINASE"/>
    <property type="match status" value="1"/>
</dbReference>
<comment type="caution">
    <text evidence="2">The sequence shown here is derived from an EMBL/GenBank/DDBJ whole genome shotgun (WGS) entry which is preliminary data.</text>
</comment>
<feature type="domain" description="RNA ligase" evidence="1">
    <location>
        <begin position="76"/>
        <end position="195"/>
    </location>
</feature>
<dbReference type="Pfam" id="PF09414">
    <property type="entry name" value="RNA_ligase"/>
    <property type="match status" value="1"/>
</dbReference>
<organism evidence="2 3">
    <name type="scientific">Grifola frondosa</name>
    <name type="common">Maitake</name>
    <name type="synonym">Polyporus frondosus</name>
    <dbReference type="NCBI Taxonomy" id="5627"/>
    <lineage>
        <taxon>Eukaryota</taxon>
        <taxon>Fungi</taxon>
        <taxon>Dikarya</taxon>
        <taxon>Basidiomycota</taxon>
        <taxon>Agaricomycotina</taxon>
        <taxon>Agaricomycetes</taxon>
        <taxon>Polyporales</taxon>
        <taxon>Grifolaceae</taxon>
        <taxon>Grifola</taxon>
    </lineage>
</organism>
<reference evidence="2 3" key="1">
    <citation type="submission" date="2016-03" db="EMBL/GenBank/DDBJ databases">
        <title>Whole genome sequencing of Grifola frondosa 9006-11.</title>
        <authorList>
            <person name="Min B."/>
            <person name="Park H."/>
            <person name="Kim J.-G."/>
            <person name="Cho H."/>
            <person name="Oh Y.-L."/>
            <person name="Kong W.-S."/>
            <person name="Choi I.-G."/>
        </authorList>
    </citation>
    <scope>NUCLEOTIDE SEQUENCE [LARGE SCALE GENOMIC DNA]</scope>
    <source>
        <strain evidence="2 3">9006-11</strain>
    </source>
</reference>
<evidence type="ECO:0000259" key="1">
    <source>
        <dbReference type="Pfam" id="PF09414"/>
    </source>
</evidence>
<accession>A0A1C7LWG9</accession>
<name>A0A1C7LWG9_GRIFR</name>
<gene>
    <name evidence="2" type="ORF">A0H81_11574</name>
</gene>
<protein>
    <recommendedName>
        <fullName evidence="1">RNA ligase domain-containing protein</fullName>
    </recommendedName>
</protein>
<dbReference type="PANTHER" id="PTHR43883">
    <property type="entry name" value="SLR0207 PROTEIN"/>
    <property type="match status" value="1"/>
</dbReference>
<dbReference type="EMBL" id="LUGG01000020">
    <property type="protein sequence ID" value="OBZ68566.1"/>
    <property type="molecule type" value="Genomic_DNA"/>
</dbReference>
<dbReference type="OrthoDB" id="432447at2759"/>
<dbReference type="InterPro" id="IPR021122">
    <property type="entry name" value="RNA_ligase_dom_REL/Rnl2"/>
</dbReference>